<feature type="non-terminal residue" evidence="2">
    <location>
        <position position="54"/>
    </location>
</feature>
<evidence type="ECO:0000313" key="2">
    <source>
        <dbReference type="EMBL" id="SVE19018.1"/>
    </source>
</evidence>
<protein>
    <submittedName>
        <fullName evidence="2">Uncharacterized protein</fullName>
    </submittedName>
</protein>
<evidence type="ECO:0000256" key="1">
    <source>
        <dbReference type="SAM" id="MobiDB-lite"/>
    </source>
</evidence>
<reference evidence="2" key="1">
    <citation type="submission" date="2018-05" db="EMBL/GenBank/DDBJ databases">
        <authorList>
            <person name="Lanie J.A."/>
            <person name="Ng W.-L."/>
            <person name="Kazmierczak K.M."/>
            <person name="Andrzejewski T.M."/>
            <person name="Davidsen T.M."/>
            <person name="Wayne K.J."/>
            <person name="Tettelin H."/>
            <person name="Glass J.I."/>
            <person name="Rusch D."/>
            <person name="Podicherti R."/>
            <person name="Tsui H.-C.T."/>
            <person name="Winkler M.E."/>
        </authorList>
    </citation>
    <scope>NUCLEOTIDE SEQUENCE</scope>
</reference>
<name>A0A383BHV2_9ZZZZ</name>
<accession>A0A383BHV2</accession>
<organism evidence="2">
    <name type="scientific">marine metagenome</name>
    <dbReference type="NCBI Taxonomy" id="408172"/>
    <lineage>
        <taxon>unclassified sequences</taxon>
        <taxon>metagenomes</taxon>
        <taxon>ecological metagenomes</taxon>
    </lineage>
</organism>
<sequence>VAAIKKIGNQFSTESDNQEHDNTEIETIETDFNDEEGFDRSTRNTDLLLDALME</sequence>
<dbReference type="EMBL" id="UINC01200231">
    <property type="protein sequence ID" value="SVE19018.1"/>
    <property type="molecule type" value="Genomic_DNA"/>
</dbReference>
<proteinExistence type="predicted"/>
<dbReference type="AlphaFoldDB" id="A0A383BHV2"/>
<gene>
    <name evidence="2" type="ORF">METZ01_LOCUS471872</name>
</gene>
<feature type="non-terminal residue" evidence="2">
    <location>
        <position position="1"/>
    </location>
</feature>
<feature type="region of interest" description="Disordered" evidence="1">
    <location>
        <begin position="1"/>
        <end position="23"/>
    </location>
</feature>